<evidence type="ECO:0000256" key="1">
    <source>
        <dbReference type="SAM" id="MobiDB-lite"/>
    </source>
</evidence>
<gene>
    <name evidence="4" type="primary">Tailor</name>
</gene>
<feature type="compositionally biased region" description="Pro residues" evidence="1">
    <location>
        <begin position="38"/>
        <end position="53"/>
    </location>
</feature>
<dbReference type="InterPro" id="IPR054708">
    <property type="entry name" value="MTPAP-like_central"/>
</dbReference>
<feature type="compositionally biased region" description="Low complexity" evidence="1">
    <location>
        <begin position="182"/>
        <end position="202"/>
    </location>
</feature>
<dbReference type="PANTHER" id="PTHR12271">
    <property type="entry name" value="POLY A POLYMERASE CID PAP -RELATED"/>
    <property type="match status" value="1"/>
</dbReference>
<keyword evidence="4" id="KW-0808">Transferase</keyword>
<dbReference type="InterPro" id="IPR043519">
    <property type="entry name" value="NT_sf"/>
</dbReference>
<dbReference type="GO" id="GO:0031123">
    <property type="term" value="P:RNA 3'-end processing"/>
    <property type="evidence" value="ECO:0007669"/>
    <property type="project" value="TreeGrafter"/>
</dbReference>
<dbReference type="Gene3D" id="1.10.1410.10">
    <property type="match status" value="1"/>
</dbReference>
<keyword evidence="4" id="KW-0548">Nucleotidyltransferase</keyword>
<dbReference type="AlphaFoldDB" id="A0A6P4J9P8"/>
<dbReference type="OrthoDB" id="407432at2759"/>
<evidence type="ECO:0000313" key="4">
    <source>
        <dbReference type="RefSeq" id="XP_017031799.1"/>
    </source>
</evidence>
<dbReference type="Gene3D" id="3.30.460.10">
    <property type="entry name" value="Beta Polymerase, domain 2"/>
    <property type="match status" value="1"/>
</dbReference>
<keyword evidence="3" id="KW-1185">Reference proteome</keyword>
<accession>A0A6P4J9P8</accession>
<dbReference type="Pfam" id="PF22600">
    <property type="entry name" value="MTPAP-like_central"/>
    <property type="match status" value="1"/>
</dbReference>
<dbReference type="SUPFAM" id="SSF81301">
    <property type="entry name" value="Nucleotidyltransferase"/>
    <property type="match status" value="1"/>
</dbReference>
<protein>
    <submittedName>
        <fullName evidence="4">Terminal uridylyltransferase Tailor isoform X1</fullName>
    </submittedName>
</protein>
<name>A0A6P4J9P8_DROKI</name>
<feature type="domain" description="Poly(A) RNA polymerase mitochondrial-like central palm" evidence="2">
    <location>
        <begin position="257"/>
        <end position="373"/>
    </location>
</feature>
<dbReference type="SUPFAM" id="SSF81631">
    <property type="entry name" value="PAP/OAS1 substrate-binding domain"/>
    <property type="match status" value="1"/>
</dbReference>
<dbReference type="GO" id="GO:0050265">
    <property type="term" value="F:RNA uridylyltransferase activity"/>
    <property type="evidence" value="ECO:0007669"/>
    <property type="project" value="TreeGrafter"/>
</dbReference>
<evidence type="ECO:0000313" key="3">
    <source>
        <dbReference type="Proteomes" id="UP001652661"/>
    </source>
</evidence>
<dbReference type="Proteomes" id="UP001652661">
    <property type="component" value="Chromosome 3R"/>
</dbReference>
<proteinExistence type="predicted"/>
<feature type="region of interest" description="Disordered" evidence="1">
    <location>
        <begin position="180"/>
        <end position="213"/>
    </location>
</feature>
<organism evidence="3 4">
    <name type="scientific">Drosophila kikkawai</name>
    <name type="common">Fruit fly</name>
    <dbReference type="NCBI Taxonomy" id="30033"/>
    <lineage>
        <taxon>Eukaryota</taxon>
        <taxon>Metazoa</taxon>
        <taxon>Ecdysozoa</taxon>
        <taxon>Arthropoda</taxon>
        <taxon>Hexapoda</taxon>
        <taxon>Insecta</taxon>
        <taxon>Pterygota</taxon>
        <taxon>Neoptera</taxon>
        <taxon>Endopterygota</taxon>
        <taxon>Diptera</taxon>
        <taxon>Brachycera</taxon>
        <taxon>Muscomorpha</taxon>
        <taxon>Ephydroidea</taxon>
        <taxon>Drosophilidae</taxon>
        <taxon>Drosophila</taxon>
        <taxon>Sophophora</taxon>
    </lineage>
</organism>
<reference evidence="4" key="1">
    <citation type="submission" date="2025-08" db="UniProtKB">
        <authorList>
            <consortium name="RefSeq"/>
        </authorList>
    </citation>
    <scope>IDENTIFICATION</scope>
    <source>
        <strain evidence="4">14028-0561.14</strain>
        <tissue evidence="4">Whole fly</tissue>
    </source>
</reference>
<dbReference type="PANTHER" id="PTHR12271:SF66">
    <property type="entry name" value="TERMINAL URIDYLYLTRANSFERASE TAILOR"/>
    <property type="match status" value="1"/>
</dbReference>
<dbReference type="CDD" id="cd05402">
    <property type="entry name" value="NT_PAP_TUTase"/>
    <property type="match status" value="1"/>
</dbReference>
<feature type="region of interest" description="Disordered" evidence="1">
    <location>
        <begin position="34"/>
        <end position="75"/>
    </location>
</feature>
<sequence>MRIEAEDSFWLDKAACSNAERQFYEERNRRKVSLAGPVPVPGPAPGPTLPTVPPKKSKKQKNKAMAEKEPPNKQLYMNPLTMEANFFLETLTAVNQKTTHPQLDPHLTKLLERIVVGIEKYLDRNPTYVLPLDTSGATVGEGVAFVQPKELHTIKRTFSCSACTNRIVGTTIAKAVAHLSENHPNPNPNGQPVHQQQQQQQQSRQEKKRAQVKARQEMVVQLPKKAKAMIVGEITNVFKDKYPVADKLKVIPEYDIIEQDLSKLLSPAFPNQQLRVYKFGSRITGIGTRSSDLDVFVDIGNTFHTFEHRASNATISKLRAMRKFFCGSDDWRIINVIEQARVPIIKTCHLPTGIECDICLNSLGFCNTNLLKYVFESQPLAQYMCIYVKNWLERCKLTEQISTYSITLMVIFFLQLQHLLPPISGLQTEQSISQLVGPWIVNFTQKSPSELGIQQIEVTVPIVKGFLKAFFSYFATFDYEHFLVCPYLGRADTEIQNFEKSLPSRYSAYVASNPDCSLQLRKPMVVQDPIQLNHNVTKAVTRYGLQTFVDYCQQTASLLEEPSANWRQRNT</sequence>
<evidence type="ECO:0000259" key="2">
    <source>
        <dbReference type="Pfam" id="PF22600"/>
    </source>
</evidence>
<dbReference type="RefSeq" id="XP_017031799.1">
    <property type="nucleotide sequence ID" value="XM_017176310.3"/>
</dbReference>